<dbReference type="PANTHER" id="PTHR47968">
    <property type="entry name" value="CENTROMERE PROTEIN E"/>
    <property type="match status" value="1"/>
</dbReference>
<accession>A0A8T2QV65</accession>
<dbReference type="PRINTS" id="PR00380">
    <property type="entry name" value="KINESINHEAVY"/>
</dbReference>
<dbReference type="Gene3D" id="3.40.850.10">
    <property type="entry name" value="Kinesin motor domain"/>
    <property type="match status" value="1"/>
</dbReference>
<feature type="compositionally biased region" description="Low complexity" evidence="11">
    <location>
        <begin position="695"/>
        <end position="710"/>
    </location>
</feature>
<feature type="region of interest" description="Disordered" evidence="11">
    <location>
        <begin position="636"/>
        <end position="732"/>
    </location>
</feature>
<dbReference type="GO" id="GO:0005524">
    <property type="term" value="F:ATP binding"/>
    <property type="evidence" value="ECO:0007669"/>
    <property type="project" value="UniProtKB-UniRule"/>
</dbReference>
<keyword evidence="1" id="KW-0150">Chloroplast</keyword>
<dbReference type="AlphaFoldDB" id="A0A8T2QV65"/>
<dbReference type="EMBL" id="CM035436">
    <property type="protein sequence ID" value="KAH7288002.1"/>
    <property type="molecule type" value="Genomic_DNA"/>
</dbReference>
<evidence type="ECO:0000256" key="1">
    <source>
        <dbReference type="ARBA" id="ARBA00022528"/>
    </source>
</evidence>
<keyword evidence="3 8" id="KW-0547">Nucleotide-binding</keyword>
<comment type="caution">
    <text evidence="13">The sequence shown here is derived from an EMBL/GenBank/DDBJ whole genome shotgun (WGS) entry which is preliminary data.</text>
</comment>
<organism evidence="13 14">
    <name type="scientific">Ceratopteris richardii</name>
    <name type="common">Triangle waterfern</name>
    <dbReference type="NCBI Taxonomy" id="49495"/>
    <lineage>
        <taxon>Eukaryota</taxon>
        <taxon>Viridiplantae</taxon>
        <taxon>Streptophyta</taxon>
        <taxon>Embryophyta</taxon>
        <taxon>Tracheophyta</taxon>
        <taxon>Polypodiopsida</taxon>
        <taxon>Polypodiidae</taxon>
        <taxon>Polypodiales</taxon>
        <taxon>Pteridineae</taxon>
        <taxon>Pteridaceae</taxon>
        <taxon>Parkerioideae</taxon>
        <taxon>Ceratopteris</taxon>
    </lineage>
</organism>
<evidence type="ECO:0000313" key="13">
    <source>
        <dbReference type="EMBL" id="KAH7288002.1"/>
    </source>
</evidence>
<evidence type="ECO:0000256" key="8">
    <source>
        <dbReference type="PROSITE-ProRule" id="PRU00283"/>
    </source>
</evidence>
<feature type="coiled-coil region" evidence="10">
    <location>
        <begin position="450"/>
        <end position="477"/>
    </location>
</feature>
<evidence type="ECO:0000256" key="10">
    <source>
        <dbReference type="SAM" id="Coils"/>
    </source>
</evidence>
<name>A0A8T2QV65_CERRI</name>
<evidence type="ECO:0000256" key="5">
    <source>
        <dbReference type="ARBA" id="ARBA00023054"/>
    </source>
</evidence>
<feature type="compositionally biased region" description="Polar residues" evidence="11">
    <location>
        <begin position="659"/>
        <end position="682"/>
    </location>
</feature>
<dbReference type="Proteomes" id="UP000825935">
    <property type="component" value="Chromosome 31"/>
</dbReference>
<dbReference type="OrthoDB" id="3176171at2759"/>
<evidence type="ECO:0000313" key="14">
    <source>
        <dbReference type="Proteomes" id="UP000825935"/>
    </source>
</evidence>
<keyword evidence="6 8" id="KW-0505">Motor protein</keyword>
<dbReference type="InterPro" id="IPR027640">
    <property type="entry name" value="Kinesin-like_fam"/>
</dbReference>
<dbReference type="InterPro" id="IPR019821">
    <property type="entry name" value="Kinesin_motor_CS"/>
</dbReference>
<dbReference type="SUPFAM" id="SSF52540">
    <property type="entry name" value="P-loop containing nucleoside triphosphate hydrolases"/>
    <property type="match status" value="1"/>
</dbReference>
<feature type="region of interest" description="Disordered" evidence="11">
    <location>
        <begin position="1"/>
        <end position="25"/>
    </location>
</feature>
<dbReference type="PROSITE" id="PS50067">
    <property type="entry name" value="KINESIN_MOTOR_2"/>
    <property type="match status" value="1"/>
</dbReference>
<evidence type="ECO:0000259" key="12">
    <source>
        <dbReference type="PROSITE" id="PS50067"/>
    </source>
</evidence>
<feature type="domain" description="Kinesin motor" evidence="12">
    <location>
        <begin position="96"/>
        <end position="426"/>
    </location>
</feature>
<keyword evidence="1" id="KW-0934">Plastid</keyword>
<dbReference type="PANTHER" id="PTHR47968:SF13">
    <property type="entry name" value="KINESIN-LIKE PROTEIN KIF19 ISOFORM X1"/>
    <property type="match status" value="1"/>
</dbReference>
<dbReference type="PROSITE" id="PS00411">
    <property type="entry name" value="KINESIN_MOTOR_1"/>
    <property type="match status" value="1"/>
</dbReference>
<evidence type="ECO:0000256" key="4">
    <source>
        <dbReference type="ARBA" id="ARBA00022840"/>
    </source>
</evidence>
<feature type="binding site" evidence="8">
    <location>
        <begin position="188"/>
        <end position="195"/>
    </location>
    <ligand>
        <name>ATP</name>
        <dbReference type="ChEBI" id="CHEBI:30616"/>
    </ligand>
</feature>
<feature type="compositionally biased region" description="Basic residues" evidence="11">
    <location>
        <begin position="1"/>
        <end position="18"/>
    </location>
</feature>
<keyword evidence="2 9" id="KW-0493">Microtubule</keyword>
<comment type="similarity">
    <text evidence="7">Belongs to the TRAFAC class myosin-kinesin ATPase superfamily. Kinesin family. KIN-8 subfamily.</text>
</comment>
<sequence length="791" mass="87697">MCRNTRRGMHSPRQHAGRKVGLQDGSEYGSRLRAMSKLALSCPRPAPSKPADHVLGLDAGLRGGHTELNMRKRQLREDLETVTEEPDQSSYPRSRRIMVYVRMRPMSKQEKEAGARSCVRVVNKQDVYLAEFASETDYLRLKRLKGRHFVFDAAFPDATGQQEVYNTSTAELLEGVLQGRNGCVFCYGATGAGKTHTMLGSTQNPGVMVLALRDLFVKLNKRCREGDYVVRLSYLEVYNESVRDLLSPGRPLILREDSKQGTIAAGLTHYEAYSADEIMTLLHQGNQNRTTEPTRANETSSRSHAILQVTVEYKVLHDSHYVCRTGKLSLIDLAGSERALATDQRTIRSLEGANINRSLLALSSCINALVEGKRHIPFRNSKLTQLLKDSLGGGCQTAMIANISPSNLAFGETQNTLHWADRAKQIRTKASDVSEEVPVPESESDQAKLLLEVQKENQQLRMQLARLQQKLLSTESSAIMVARHSPAPAVISTPVCRTPVSEAKVNRHEECREIEEALRKKISVLEKEKEDTCREMAEREDELAGFIASLRRDHCLQIRHKDEFTRKLCILKQQIEVDEEQSQGNDIVALSSTVQSCVEERRDVVSRTIRRAVTLAPRRMTIGGAVPVSGFSSALNKRGGSHQIPVSGSSSVVDKKLSSHQVGTKRSSLLSTPKSGAGTQRSRLQESKGEEENSRPPIQQRVQQHHQPPVNRRLSKIPAPPPTGPVTSVQAPKTPITASKGALRKRTFWDITNATSPSAPVGRCTRSNTSATPSMLLQPGFLGGRRRSLLQ</sequence>
<dbReference type="InterPro" id="IPR027417">
    <property type="entry name" value="P-loop_NTPase"/>
</dbReference>
<keyword evidence="4 8" id="KW-0067">ATP-binding</keyword>
<protein>
    <recommendedName>
        <fullName evidence="9">Kinesin-like protein</fullName>
    </recommendedName>
</protein>
<dbReference type="GO" id="GO:0007018">
    <property type="term" value="P:microtubule-based movement"/>
    <property type="evidence" value="ECO:0007669"/>
    <property type="project" value="InterPro"/>
</dbReference>
<evidence type="ECO:0000256" key="3">
    <source>
        <dbReference type="ARBA" id="ARBA00022741"/>
    </source>
</evidence>
<evidence type="ECO:0000256" key="7">
    <source>
        <dbReference type="ARBA" id="ARBA00060769"/>
    </source>
</evidence>
<dbReference type="InterPro" id="IPR001752">
    <property type="entry name" value="Kinesin_motor_dom"/>
</dbReference>
<dbReference type="InterPro" id="IPR036961">
    <property type="entry name" value="Kinesin_motor_dom_sf"/>
</dbReference>
<dbReference type="FunFam" id="3.40.850.10:FF:000054">
    <property type="entry name" value="Kinesin-like protein"/>
    <property type="match status" value="1"/>
</dbReference>
<dbReference type="GO" id="GO:0008017">
    <property type="term" value="F:microtubule binding"/>
    <property type="evidence" value="ECO:0007669"/>
    <property type="project" value="InterPro"/>
</dbReference>
<keyword evidence="14" id="KW-1185">Reference proteome</keyword>
<reference evidence="13" key="1">
    <citation type="submission" date="2021-08" db="EMBL/GenBank/DDBJ databases">
        <title>WGS assembly of Ceratopteris richardii.</title>
        <authorList>
            <person name="Marchant D.B."/>
            <person name="Chen G."/>
            <person name="Jenkins J."/>
            <person name="Shu S."/>
            <person name="Leebens-Mack J."/>
            <person name="Grimwood J."/>
            <person name="Schmutz J."/>
            <person name="Soltis P."/>
            <person name="Soltis D."/>
            <person name="Chen Z.-H."/>
        </authorList>
    </citation>
    <scope>NUCLEOTIDE SEQUENCE</scope>
    <source>
        <strain evidence="13">Whitten #5841</strain>
        <tissue evidence="13">Leaf</tissue>
    </source>
</reference>
<evidence type="ECO:0000256" key="9">
    <source>
        <dbReference type="RuleBase" id="RU000394"/>
    </source>
</evidence>
<evidence type="ECO:0000256" key="6">
    <source>
        <dbReference type="ARBA" id="ARBA00023175"/>
    </source>
</evidence>
<dbReference type="SMART" id="SM00129">
    <property type="entry name" value="KISc"/>
    <property type="match status" value="1"/>
</dbReference>
<evidence type="ECO:0000256" key="11">
    <source>
        <dbReference type="SAM" id="MobiDB-lite"/>
    </source>
</evidence>
<gene>
    <name evidence="13" type="ORF">KP509_31G006700</name>
</gene>
<feature type="coiled-coil region" evidence="10">
    <location>
        <begin position="508"/>
        <end position="542"/>
    </location>
</feature>
<proteinExistence type="inferred from homology"/>
<feature type="compositionally biased region" description="Basic and acidic residues" evidence="11">
    <location>
        <begin position="683"/>
        <end position="694"/>
    </location>
</feature>
<dbReference type="Pfam" id="PF00225">
    <property type="entry name" value="Kinesin"/>
    <property type="match status" value="1"/>
</dbReference>
<keyword evidence="5 10" id="KW-0175">Coiled coil</keyword>
<dbReference type="OMA" id="HEECRAV"/>
<dbReference type="GO" id="GO:0003777">
    <property type="term" value="F:microtubule motor activity"/>
    <property type="evidence" value="ECO:0007669"/>
    <property type="project" value="InterPro"/>
</dbReference>
<dbReference type="GO" id="GO:0005874">
    <property type="term" value="C:microtubule"/>
    <property type="evidence" value="ECO:0007669"/>
    <property type="project" value="UniProtKB-KW"/>
</dbReference>
<evidence type="ECO:0000256" key="2">
    <source>
        <dbReference type="ARBA" id="ARBA00022701"/>
    </source>
</evidence>